<feature type="binding site" evidence="1">
    <location>
        <position position="677"/>
    </location>
    <ligand>
        <name>Zn(2+)</name>
        <dbReference type="ChEBI" id="CHEBI:29105"/>
    </ligand>
</feature>
<accession>A0A3P5WYU2</accession>
<feature type="binding site" evidence="1">
    <location>
        <position position="625"/>
    </location>
    <ligand>
        <name>Zn(2+)</name>
        <dbReference type="ChEBI" id="CHEBI:29105"/>
    </ligand>
</feature>
<dbReference type="InterPro" id="IPR012341">
    <property type="entry name" value="6hp_glycosidase-like_sf"/>
</dbReference>
<dbReference type="Gene3D" id="1.50.10.10">
    <property type="match status" value="1"/>
</dbReference>
<reference evidence="2 3" key="1">
    <citation type="submission" date="2018-11" db="EMBL/GenBank/DDBJ databases">
        <authorList>
            <person name="Criscuolo A."/>
        </authorList>
    </citation>
    <scope>NUCLEOTIDE SEQUENCE [LARGE SCALE GENOMIC DNA]</scope>
    <source>
        <strain evidence="2">AT11b</strain>
    </source>
</reference>
<keyword evidence="1" id="KW-0862">Zinc</keyword>
<gene>
    <name evidence="2" type="ORF">PSET11_01826</name>
</gene>
<dbReference type="AlphaFoldDB" id="A0A3P5WYU2"/>
<dbReference type="GO" id="GO:0005975">
    <property type="term" value="P:carbohydrate metabolic process"/>
    <property type="evidence" value="ECO:0007669"/>
    <property type="project" value="InterPro"/>
</dbReference>
<evidence type="ECO:0000313" key="3">
    <source>
        <dbReference type="Proteomes" id="UP000280861"/>
    </source>
</evidence>
<organism evidence="2 3">
    <name type="scientific">Arthrobacter ulcerisalmonis</name>
    <dbReference type="NCBI Taxonomy" id="2483813"/>
    <lineage>
        <taxon>Bacteria</taxon>
        <taxon>Bacillati</taxon>
        <taxon>Actinomycetota</taxon>
        <taxon>Actinomycetes</taxon>
        <taxon>Micrococcales</taxon>
        <taxon>Micrococcaceae</taxon>
        <taxon>Arthrobacter</taxon>
    </lineage>
</organism>
<dbReference type="SUPFAM" id="SSF158745">
    <property type="entry name" value="LanC-like"/>
    <property type="match status" value="1"/>
</dbReference>
<sequence length="769" mass="80762">MTSQRGALDQVATAVEATTIIADHGFAWFGKRPPRLPGHLLRALDPPVRRKYLVGALAEHLYSYFYVKGYPAPMHWEPADAGGRDSALVDRLRHANAGTGTWESGWQSVASASASNTADDAETHLDRDGIRLAVRNKALLTGGAPGPVSLRLPNELPARSPGHYFALSDTPWTTGTDIVRVYWNCTPRGAVSLMADLTRTLNREQVPFRFKVLDEPGSYHRCDAAVLYVGADDFARIRPHLARAQENSAAELHPASPVFTQPLAPGVSLAEDVDNGRSFGMHRCTALADGLVTAASAGAPHRNRMATVASHLDQAGISLATPHLRPGSERCYQPFVATTARQPAVSTAPLRRPQQLASFRDEALSIGAELLRSAQWDGDRCTWLGSVVPAGDNKVLATLGPTLYDGLAGVALVLAQLHAASGEPQYADTARAALRQALALDAAAAAGAAGLFDGSCGLALAAAHVGGMLDDGPLRAEARRLASSALERPGTQLDLISGVAGRILASLELARLLAAPELVDAAALLGGTLIAAATHAGDGLSWGTTNRSREYHLTGLSHGTAGVAMSLMELYGATGERIFREAAERGFGYERQWFDPGEGNWPDLRETQVSRSVGGGALAYSTYWCHGAPGIGISRIRAWQLTGDARYREESHTALATTKAFVAGIATTDGTDQSICHGQLGNAAVLAYGSLAFGVDFPGGADAAAGVAARGITRFGAGGRWPLGTPGWNPSLMLGTAGIAHVLLWLQYPTGPLVLIPGGAAARPGFITT</sequence>
<dbReference type="OrthoDB" id="4842715at2"/>
<evidence type="ECO:0000313" key="2">
    <source>
        <dbReference type="EMBL" id="VDC26908.1"/>
    </source>
</evidence>
<keyword evidence="3" id="KW-1185">Reference proteome</keyword>
<evidence type="ECO:0000256" key="1">
    <source>
        <dbReference type="PIRSR" id="PIRSR607822-1"/>
    </source>
</evidence>
<dbReference type="RefSeq" id="WP_124091759.1">
    <property type="nucleotide sequence ID" value="NZ_CBCRYA010000010.1"/>
</dbReference>
<dbReference type="GO" id="GO:0046872">
    <property type="term" value="F:metal ion binding"/>
    <property type="evidence" value="ECO:0007669"/>
    <property type="project" value="UniProtKB-KW"/>
</dbReference>
<dbReference type="EMBL" id="UXAU01000025">
    <property type="protein sequence ID" value="VDC26908.1"/>
    <property type="molecule type" value="Genomic_DNA"/>
</dbReference>
<feature type="binding site" evidence="1">
    <location>
        <position position="676"/>
    </location>
    <ligand>
        <name>Zn(2+)</name>
        <dbReference type="ChEBI" id="CHEBI:29105"/>
    </ligand>
</feature>
<dbReference type="PRINTS" id="PR01955">
    <property type="entry name" value="LANCFRANKIA"/>
</dbReference>
<dbReference type="InterPro" id="IPR040871">
    <property type="entry name" value="HopA1"/>
</dbReference>
<dbReference type="Proteomes" id="UP000280861">
    <property type="component" value="Unassembled WGS sequence"/>
</dbReference>
<proteinExistence type="predicted"/>
<protein>
    <submittedName>
        <fullName evidence="2">Lanthionine synthetase C-like protein</fullName>
    </submittedName>
</protein>
<keyword evidence="1" id="KW-0479">Metal-binding</keyword>
<dbReference type="SMART" id="SM01260">
    <property type="entry name" value="LANC_like"/>
    <property type="match status" value="1"/>
</dbReference>
<dbReference type="Pfam" id="PF17914">
    <property type="entry name" value="HopA1"/>
    <property type="match status" value="1"/>
</dbReference>
<dbReference type="GO" id="GO:0031179">
    <property type="term" value="P:peptide modification"/>
    <property type="evidence" value="ECO:0007669"/>
    <property type="project" value="InterPro"/>
</dbReference>
<dbReference type="PRINTS" id="PR01950">
    <property type="entry name" value="LANCSUPER"/>
</dbReference>
<dbReference type="Pfam" id="PF05147">
    <property type="entry name" value="LANC_like"/>
    <property type="match status" value="1"/>
</dbReference>
<name>A0A3P5WYU2_9MICC</name>
<dbReference type="InterPro" id="IPR007822">
    <property type="entry name" value="LANC-like"/>
</dbReference>